<evidence type="ECO:0000256" key="3">
    <source>
        <dbReference type="PIRSR" id="PIRSR001365-1"/>
    </source>
</evidence>
<dbReference type="SUPFAM" id="SSF51569">
    <property type="entry name" value="Aldolase"/>
    <property type="match status" value="1"/>
</dbReference>
<dbReference type="Gene3D" id="3.20.20.70">
    <property type="entry name" value="Aldolase class I"/>
    <property type="match status" value="1"/>
</dbReference>
<dbReference type="GO" id="GO:0008840">
    <property type="term" value="F:4-hydroxy-tetrahydrodipicolinate synthase activity"/>
    <property type="evidence" value="ECO:0007669"/>
    <property type="project" value="UniProtKB-EC"/>
</dbReference>
<evidence type="ECO:0000256" key="4">
    <source>
        <dbReference type="PIRSR" id="PIRSR001365-2"/>
    </source>
</evidence>
<feature type="binding site" evidence="4">
    <location>
        <position position="210"/>
    </location>
    <ligand>
        <name>pyruvate</name>
        <dbReference type="ChEBI" id="CHEBI:15361"/>
    </ligand>
</feature>
<keyword evidence="2" id="KW-0704">Schiff base</keyword>
<protein>
    <submittedName>
        <fullName evidence="5">Dihydrodipicolinate synthase (DapA)</fullName>
        <ecNumber evidence="5">4.3.3.7</ecNumber>
    </submittedName>
</protein>
<evidence type="ECO:0000256" key="2">
    <source>
        <dbReference type="ARBA" id="ARBA00023270"/>
    </source>
</evidence>
<organism evidence="5">
    <name type="scientific">uncultured marine thaumarchaeote AD1000_24_H07</name>
    <dbReference type="NCBI Taxonomy" id="1455902"/>
    <lineage>
        <taxon>Archaea</taxon>
        <taxon>Nitrososphaerota</taxon>
        <taxon>environmental samples</taxon>
    </lineage>
</organism>
<feature type="active site" description="Proton donor/acceptor" evidence="3">
    <location>
        <position position="140"/>
    </location>
</feature>
<keyword evidence="1 5" id="KW-0456">Lyase</keyword>
<dbReference type="GO" id="GO:0008675">
    <property type="term" value="F:2-dehydro-3-deoxy-phosphogluconate aldolase activity"/>
    <property type="evidence" value="ECO:0007669"/>
    <property type="project" value="UniProtKB-ARBA"/>
</dbReference>
<evidence type="ECO:0000313" key="5">
    <source>
        <dbReference type="EMBL" id="AIE92588.1"/>
    </source>
</evidence>
<dbReference type="Pfam" id="PF00701">
    <property type="entry name" value="DHDPS"/>
    <property type="match status" value="1"/>
</dbReference>
<dbReference type="PANTHER" id="PTHR12128">
    <property type="entry name" value="DIHYDRODIPICOLINATE SYNTHASE"/>
    <property type="match status" value="1"/>
</dbReference>
<dbReference type="PIRSF" id="PIRSF001365">
    <property type="entry name" value="DHDPS"/>
    <property type="match status" value="1"/>
</dbReference>
<name>A0A075FMV8_9ARCH</name>
<dbReference type="GO" id="GO:0044281">
    <property type="term" value="P:small molecule metabolic process"/>
    <property type="evidence" value="ECO:0007669"/>
    <property type="project" value="UniProtKB-ARBA"/>
</dbReference>
<dbReference type="PANTHER" id="PTHR12128:SF66">
    <property type="entry name" value="4-HYDROXY-2-OXOGLUTARATE ALDOLASE, MITOCHONDRIAL"/>
    <property type="match status" value="1"/>
</dbReference>
<dbReference type="AlphaFoldDB" id="A0A075FMV8"/>
<sequence>MGSSRRPLEGVFVLLPLPTNTNQQIDFDLLRNNITYLSDSGVQGVIALGSMGEFYSVTSKEFDNVVDVVVDSTRDKIASVIGCSYQNFNECVRRTKYAENAGADGAMVMPSYYLDVNLNEAFNFYQVLDQSISDIQLMVYNFPPASKINITPELWDDLISLNSIKAVKESNGDLNHITRILTKHRNRVNVFAGSEMWTLPMSLLGSKGVVSIFGPGLPKFVVNFYKNCINKNLDDAIIMHRLFVEAGFFINTNNEVGWLKALAEICGRNSGHPRFPYSPLSNEEYELLSDWVSSLKKKYPNYV</sequence>
<dbReference type="EMBL" id="KF900370">
    <property type="protein sequence ID" value="AIE92588.1"/>
    <property type="molecule type" value="Genomic_DNA"/>
</dbReference>
<dbReference type="CDD" id="cd00408">
    <property type="entry name" value="DHDPS-like"/>
    <property type="match status" value="1"/>
</dbReference>
<dbReference type="EC" id="4.3.3.7" evidence="5"/>
<dbReference type="InterPro" id="IPR020625">
    <property type="entry name" value="Schiff_base-form_aldolases_AS"/>
</dbReference>
<accession>A0A075FMV8</accession>
<gene>
    <name evidence="5" type="primary">dapA</name>
</gene>
<evidence type="ECO:0000256" key="1">
    <source>
        <dbReference type="ARBA" id="ARBA00023239"/>
    </source>
</evidence>
<proteinExistence type="predicted"/>
<reference evidence="5" key="1">
    <citation type="journal article" date="2014" name="Genome Biol. Evol.">
        <title>Pangenome evidence for extensive interdomain horizontal transfer affecting lineage core and shell genes in uncultured planktonic thaumarchaeota and euryarchaeota.</title>
        <authorList>
            <person name="Deschamps P."/>
            <person name="Zivanovic Y."/>
            <person name="Moreira D."/>
            <person name="Rodriguez-Valera F."/>
            <person name="Lopez-Garcia P."/>
        </authorList>
    </citation>
    <scope>NUCLEOTIDE SEQUENCE</scope>
</reference>
<dbReference type="PROSITE" id="PS00666">
    <property type="entry name" value="DHDPS_2"/>
    <property type="match status" value="1"/>
</dbReference>
<dbReference type="SMART" id="SM01130">
    <property type="entry name" value="DHDPS"/>
    <property type="match status" value="1"/>
</dbReference>
<dbReference type="InterPro" id="IPR013785">
    <property type="entry name" value="Aldolase_TIM"/>
</dbReference>
<dbReference type="InterPro" id="IPR002220">
    <property type="entry name" value="DapA-like"/>
</dbReference>
<feature type="active site" description="Schiff-base intermediate with substrate" evidence="3">
    <location>
        <position position="168"/>
    </location>
</feature>